<dbReference type="Pfam" id="PF20737">
    <property type="entry name" value="Glyco_hydro127C"/>
    <property type="match status" value="1"/>
</dbReference>
<feature type="non-terminal residue" evidence="2">
    <location>
        <position position="1"/>
    </location>
</feature>
<evidence type="ECO:0000313" key="2">
    <source>
        <dbReference type="EMBL" id="GAH46983.1"/>
    </source>
</evidence>
<accession>X1HNY6</accession>
<dbReference type="AlphaFoldDB" id="X1HNY6"/>
<comment type="caution">
    <text evidence="2">The sequence shown here is derived from an EMBL/GenBank/DDBJ whole genome shotgun (WGS) entry which is preliminary data.</text>
</comment>
<dbReference type="InterPro" id="IPR049049">
    <property type="entry name" value="Beta-AFase-like_GH127_C"/>
</dbReference>
<organism evidence="2">
    <name type="scientific">marine sediment metagenome</name>
    <dbReference type="NCBI Taxonomy" id="412755"/>
    <lineage>
        <taxon>unclassified sequences</taxon>
        <taxon>metagenomes</taxon>
        <taxon>ecological metagenomes</taxon>
    </lineage>
</organism>
<dbReference type="PANTHER" id="PTHR43465:SF2">
    <property type="entry name" value="DUF1680 DOMAIN PROTEIN (AFU_ORTHOLOGUE AFUA_1G08910)"/>
    <property type="match status" value="1"/>
</dbReference>
<reference evidence="2" key="1">
    <citation type="journal article" date="2014" name="Front. Microbiol.">
        <title>High frequency of phylogenetically diverse reductive dehalogenase-homologous genes in deep subseafloor sedimentary metagenomes.</title>
        <authorList>
            <person name="Kawai M."/>
            <person name="Futagami T."/>
            <person name="Toyoda A."/>
            <person name="Takaki Y."/>
            <person name="Nishi S."/>
            <person name="Hori S."/>
            <person name="Arai W."/>
            <person name="Tsubouchi T."/>
            <person name="Morono Y."/>
            <person name="Uchiyama I."/>
            <person name="Ito T."/>
            <person name="Fujiyama A."/>
            <person name="Inagaki F."/>
            <person name="Takami H."/>
        </authorList>
    </citation>
    <scope>NUCLEOTIDE SEQUENCE</scope>
    <source>
        <strain evidence="2">Expedition CK06-06</strain>
    </source>
</reference>
<name>X1HNY6_9ZZZZ</name>
<gene>
    <name evidence="2" type="ORF">S03H2_12532</name>
</gene>
<proteinExistence type="predicted"/>
<sequence>SIDTELKINDELLYDNISSGKYVEIIRNWLNNDRLDIIFKMNTEFVESDQKIKSNRGRVAISNGPLVYCIEQKDNKDFDIFTTMVKKDQELTVIYQPEILGGVNIIIGKESGSKSFTAIPYYAWNNRGANNMQIWHLTEKN</sequence>
<evidence type="ECO:0000259" key="1">
    <source>
        <dbReference type="Pfam" id="PF20737"/>
    </source>
</evidence>
<dbReference type="PANTHER" id="PTHR43465">
    <property type="entry name" value="DUF1680 DOMAIN PROTEIN (AFU_ORTHOLOGUE AFUA_1G08910)"/>
    <property type="match status" value="1"/>
</dbReference>
<dbReference type="InterPro" id="IPR049174">
    <property type="entry name" value="Beta-AFase-like"/>
</dbReference>
<protein>
    <recommendedName>
        <fullName evidence="1">Non-reducing end beta-L-arabinofuranosidase-like GH127 C-terminal domain-containing protein</fullName>
    </recommendedName>
</protein>
<feature type="domain" description="Non-reducing end beta-L-arabinofuranosidase-like GH127 C-terminal" evidence="1">
    <location>
        <begin position="44"/>
        <end position="135"/>
    </location>
</feature>
<dbReference type="EMBL" id="BARU01006372">
    <property type="protein sequence ID" value="GAH46983.1"/>
    <property type="molecule type" value="Genomic_DNA"/>
</dbReference>